<dbReference type="InterPro" id="IPR020067">
    <property type="entry name" value="Frizzled_dom"/>
</dbReference>
<keyword evidence="1" id="KW-0217">Developmental protein</keyword>
<evidence type="ECO:0000313" key="7">
    <source>
        <dbReference type="Proteomes" id="UP000762676"/>
    </source>
</evidence>
<reference evidence="6 7" key="1">
    <citation type="journal article" date="2021" name="Elife">
        <title>Chloroplast acquisition without the gene transfer in kleptoplastic sea slugs, Plakobranchus ocellatus.</title>
        <authorList>
            <person name="Maeda T."/>
            <person name="Takahashi S."/>
            <person name="Yoshida T."/>
            <person name="Shimamura S."/>
            <person name="Takaki Y."/>
            <person name="Nagai Y."/>
            <person name="Toyoda A."/>
            <person name="Suzuki Y."/>
            <person name="Arimoto A."/>
            <person name="Ishii H."/>
            <person name="Satoh N."/>
            <person name="Nishiyama T."/>
            <person name="Hasebe M."/>
            <person name="Maruyama T."/>
            <person name="Minagawa J."/>
            <person name="Obokata J."/>
            <person name="Shigenobu S."/>
        </authorList>
    </citation>
    <scope>NUCLEOTIDE SEQUENCE [LARGE SCALE GENOMIC DNA]</scope>
</reference>
<dbReference type="InterPro" id="IPR036790">
    <property type="entry name" value="Frizzled_dom_sf"/>
</dbReference>
<dbReference type="GO" id="GO:0060070">
    <property type="term" value="P:canonical Wnt signaling pathway"/>
    <property type="evidence" value="ECO:0007669"/>
    <property type="project" value="TreeGrafter"/>
</dbReference>
<dbReference type="GO" id="GO:0035567">
    <property type="term" value="P:non-canonical Wnt signaling pathway"/>
    <property type="evidence" value="ECO:0007669"/>
    <property type="project" value="TreeGrafter"/>
</dbReference>
<dbReference type="GO" id="GO:0005886">
    <property type="term" value="C:plasma membrane"/>
    <property type="evidence" value="ECO:0007669"/>
    <property type="project" value="TreeGrafter"/>
</dbReference>
<evidence type="ECO:0000313" key="6">
    <source>
        <dbReference type="EMBL" id="GFS24374.1"/>
    </source>
</evidence>
<evidence type="ECO:0000256" key="3">
    <source>
        <dbReference type="SAM" id="MobiDB-lite"/>
    </source>
</evidence>
<name>A0AAV4JNP4_9GAST</name>
<dbReference type="EMBL" id="BMAT01007026">
    <property type="protein sequence ID" value="GFS24374.1"/>
    <property type="molecule type" value="Genomic_DNA"/>
</dbReference>
<dbReference type="InterPro" id="IPR015526">
    <property type="entry name" value="Frizzled/SFRP"/>
</dbReference>
<evidence type="ECO:0000256" key="4">
    <source>
        <dbReference type="SAM" id="SignalP"/>
    </source>
</evidence>
<dbReference type="AlphaFoldDB" id="A0AAV4JNP4"/>
<dbReference type="CDD" id="cd07066">
    <property type="entry name" value="CRD_FZ"/>
    <property type="match status" value="1"/>
</dbReference>
<feature type="non-terminal residue" evidence="6">
    <location>
        <position position="170"/>
    </location>
</feature>
<accession>A0AAV4JNP4</accession>
<evidence type="ECO:0000256" key="2">
    <source>
        <dbReference type="ARBA" id="ARBA00023157"/>
    </source>
</evidence>
<feature type="region of interest" description="Disordered" evidence="3">
    <location>
        <begin position="21"/>
        <end position="50"/>
    </location>
</feature>
<dbReference type="GO" id="GO:0017147">
    <property type="term" value="F:Wnt-protein binding"/>
    <property type="evidence" value="ECO:0007669"/>
    <property type="project" value="TreeGrafter"/>
</dbReference>
<dbReference type="Pfam" id="PF01392">
    <property type="entry name" value="Fz"/>
    <property type="match status" value="1"/>
</dbReference>
<feature type="compositionally biased region" description="Low complexity" evidence="3">
    <location>
        <begin position="21"/>
        <end position="35"/>
    </location>
</feature>
<gene>
    <name evidence="6" type="ORF">ElyMa_003413900</name>
</gene>
<keyword evidence="4" id="KW-0732">Signal</keyword>
<feature type="signal peptide" evidence="4">
    <location>
        <begin position="1"/>
        <end position="21"/>
    </location>
</feature>
<dbReference type="PANTHER" id="PTHR11309">
    <property type="entry name" value="FRIZZLED"/>
    <property type="match status" value="1"/>
</dbReference>
<keyword evidence="7" id="KW-1185">Reference proteome</keyword>
<dbReference type="SUPFAM" id="SSF63501">
    <property type="entry name" value="Frizzled cysteine-rich domain"/>
    <property type="match status" value="1"/>
</dbReference>
<dbReference type="GO" id="GO:0042813">
    <property type="term" value="F:Wnt receptor activity"/>
    <property type="evidence" value="ECO:0007669"/>
    <property type="project" value="TreeGrafter"/>
</dbReference>
<dbReference type="Gene3D" id="1.10.2000.10">
    <property type="entry name" value="Frizzled cysteine-rich domain"/>
    <property type="match status" value="1"/>
</dbReference>
<dbReference type="Proteomes" id="UP000762676">
    <property type="component" value="Unassembled WGS sequence"/>
</dbReference>
<proteinExistence type="predicted"/>
<protein>
    <submittedName>
        <fullName evidence="6">Frizzled</fullName>
    </submittedName>
</protein>
<keyword evidence="2" id="KW-1015">Disulfide bond</keyword>
<feature type="domain" description="FZ" evidence="5">
    <location>
        <begin position="54"/>
        <end position="164"/>
    </location>
</feature>
<evidence type="ECO:0000256" key="1">
    <source>
        <dbReference type="ARBA" id="ARBA00022473"/>
    </source>
</evidence>
<sequence length="170" mass="18192">MTSKGLVSCLLLFLTAASTLSSPLSQPASSPTLLSPITTPGSNRSSKSSLKSKCAPTEISKCSTFYNTALMPNVFGVYSQSEAHESLKNVLSKLGSTNKLVTSFLCTIFIPPCPSGSQFKVKTKLVPLPCKKTCEEGLKQSRGSLSAELPHTSWPVRCHGLPNDNCFDFD</sequence>
<organism evidence="6 7">
    <name type="scientific">Elysia marginata</name>
    <dbReference type="NCBI Taxonomy" id="1093978"/>
    <lineage>
        <taxon>Eukaryota</taxon>
        <taxon>Metazoa</taxon>
        <taxon>Spiralia</taxon>
        <taxon>Lophotrochozoa</taxon>
        <taxon>Mollusca</taxon>
        <taxon>Gastropoda</taxon>
        <taxon>Heterobranchia</taxon>
        <taxon>Euthyneura</taxon>
        <taxon>Panpulmonata</taxon>
        <taxon>Sacoglossa</taxon>
        <taxon>Placobranchoidea</taxon>
        <taxon>Plakobranchidae</taxon>
        <taxon>Elysia</taxon>
    </lineage>
</organism>
<comment type="caution">
    <text evidence="6">The sequence shown here is derived from an EMBL/GenBank/DDBJ whole genome shotgun (WGS) entry which is preliminary data.</text>
</comment>
<evidence type="ECO:0000259" key="5">
    <source>
        <dbReference type="Pfam" id="PF01392"/>
    </source>
</evidence>
<feature type="chain" id="PRO_5043887307" evidence="4">
    <location>
        <begin position="22"/>
        <end position="170"/>
    </location>
</feature>